<dbReference type="AlphaFoldDB" id="A0AAD6XKJ7"/>
<feature type="compositionally biased region" description="Low complexity" evidence="1">
    <location>
        <begin position="36"/>
        <end position="55"/>
    </location>
</feature>
<evidence type="ECO:0000256" key="1">
    <source>
        <dbReference type="SAM" id="MobiDB-lite"/>
    </source>
</evidence>
<feature type="region of interest" description="Disordered" evidence="1">
    <location>
        <begin position="76"/>
        <end position="95"/>
    </location>
</feature>
<feature type="compositionally biased region" description="Low complexity" evidence="1">
    <location>
        <begin position="76"/>
        <end position="90"/>
    </location>
</feature>
<gene>
    <name evidence="2" type="ORF">B0H15DRAFT_847162</name>
</gene>
<accession>A0AAD6XKJ7</accession>
<sequence>MQRLSQEPSLTASRMTLKAFETAASSRVPGSPPPAATTESSAASPSDATSAPHTPFSQSATRRTAQSSARCRALCSTSSLRNSSTESSTLRGERPSRSSFSSIIFRRLESHHPGALTRLGARLPPQLKKLAYNFVGHATGTDIFFLTTSFPNLRSLVVHLRPQSIEKPTLYLPSVSTASLAHLRTLRLRTSGHHLTQFLAWLQATEARVETLDVEIIHHFHNGWGPVAGINAFLHASREWLQHLHLCVIYEKNSEIDELERVQRAADGPLDLSPLTNLRTLHLHIHDMEALCIAFESLPKGFSSIESVEIGTMLWPYSGDSGESGANCQCDPARLFARLAQSMGGVQFSQLRQFVLRIPDVLDEESTQSAKIGVLILEGGLYA</sequence>
<evidence type="ECO:0000313" key="3">
    <source>
        <dbReference type="Proteomes" id="UP001222325"/>
    </source>
</evidence>
<feature type="compositionally biased region" description="Polar residues" evidence="1">
    <location>
        <begin position="56"/>
        <end position="65"/>
    </location>
</feature>
<protein>
    <submittedName>
        <fullName evidence="2">Uncharacterized protein</fullName>
    </submittedName>
</protein>
<dbReference type="EMBL" id="JARJCN010000035">
    <property type="protein sequence ID" value="KAJ7085109.1"/>
    <property type="molecule type" value="Genomic_DNA"/>
</dbReference>
<organism evidence="2 3">
    <name type="scientific">Mycena belliarum</name>
    <dbReference type="NCBI Taxonomy" id="1033014"/>
    <lineage>
        <taxon>Eukaryota</taxon>
        <taxon>Fungi</taxon>
        <taxon>Dikarya</taxon>
        <taxon>Basidiomycota</taxon>
        <taxon>Agaricomycotina</taxon>
        <taxon>Agaricomycetes</taxon>
        <taxon>Agaricomycetidae</taxon>
        <taxon>Agaricales</taxon>
        <taxon>Marasmiineae</taxon>
        <taxon>Mycenaceae</taxon>
        <taxon>Mycena</taxon>
    </lineage>
</organism>
<keyword evidence="3" id="KW-1185">Reference proteome</keyword>
<name>A0AAD6XKJ7_9AGAR</name>
<proteinExistence type="predicted"/>
<feature type="region of interest" description="Disordered" evidence="1">
    <location>
        <begin position="1"/>
        <end position="65"/>
    </location>
</feature>
<comment type="caution">
    <text evidence="2">The sequence shown here is derived from an EMBL/GenBank/DDBJ whole genome shotgun (WGS) entry which is preliminary data.</text>
</comment>
<feature type="compositionally biased region" description="Polar residues" evidence="1">
    <location>
        <begin position="1"/>
        <end position="14"/>
    </location>
</feature>
<evidence type="ECO:0000313" key="2">
    <source>
        <dbReference type="EMBL" id="KAJ7085109.1"/>
    </source>
</evidence>
<dbReference type="Proteomes" id="UP001222325">
    <property type="component" value="Unassembled WGS sequence"/>
</dbReference>
<reference evidence="2" key="1">
    <citation type="submission" date="2023-03" db="EMBL/GenBank/DDBJ databases">
        <title>Massive genome expansion in bonnet fungi (Mycena s.s.) driven by repeated elements and novel gene families across ecological guilds.</title>
        <authorList>
            <consortium name="Lawrence Berkeley National Laboratory"/>
            <person name="Harder C.B."/>
            <person name="Miyauchi S."/>
            <person name="Viragh M."/>
            <person name="Kuo A."/>
            <person name="Thoen E."/>
            <person name="Andreopoulos B."/>
            <person name="Lu D."/>
            <person name="Skrede I."/>
            <person name="Drula E."/>
            <person name="Henrissat B."/>
            <person name="Morin E."/>
            <person name="Kohler A."/>
            <person name="Barry K."/>
            <person name="LaButti K."/>
            <person name="Morin E."/>
            <person name="Salamov A."/>
            <person name="Lipzen A."/>
            <person name="Mereny Z."/>
            <person name="Hegedus B."/>
            <person name="Baldrian P."/>
            <person name="Stursova M."/>
            <person name="Weitz H."/>
            <person name="Taylor A."/>
            <person name="Grigoriev I.V."/>
            <person name="Nagy L.G."/>
            <person name="Martin F."/>
            <person name="Kauserud H."/>
        </authorList>
    </citation>
    <scope>NUCLEOTIDE SEQUENCE</scope>
    <source>
        <strain evidence="2">CBHHK173m</strain>
    </source>
</reference>